<gene>
    <name evidence="1" type="ORF">PsorP6_007520</name>
</gene>
<organism evidence="1 2">
    <name type="scientific">Peronosclerospora sorghi</name>
    <dbReference type="NCBI Taxonomy" id="230839"/>
    <lineage>
        <taxon>Eukaryota</taxon>
        <taxon>Sar</taxon>
        <taxon>Stramenopiles</taxon>
        <taxon>Oomycota</taxon>
        <taxon>Peronosporomycetes</taxon>
        <taxon>Peronosporales</taxon>
        <taxon>Peronosporaceae</taxon>
        <taxon>Peronosclerospora</taxon>
    </lineage>
</organism>
<name>A0ACC0WBG1_9STRA</name>
<sequence>MDAHYGGRDNVEPSATLEVGGIGGVKVVERGDKEPKSFEIVGAEEEPKLWESPTAADLVKWAQTGSGGNLSDDLDDRCKSPTPDPLLPPLEDAIASTRPAKSKRNADGDATPQDKKVRTGGKDKEPIILERIFAKRDETWIKLLANKETSDREARDLQLHLGQKKISAELKKAKTKAGVQMALLGKTTEEIREFLFMVE</sequence>
<dbReference type="Proteomes" id="UP001163321">
    <property type="component" value="Chromosome 3"/>
</dbReference>
<protein>
    <submittedName>
        <fullName evidence="1">Uncharacterized protein</fullName>
    </submittedName>
</protein>
<dbReference type="EMBL" id="CM047582">
    <property type="protein sequence ID" value="KAI9915990.1"/>
    <property type="molecule type" value="Genomic_DNA"/>
</dbReference>
<comment type="caution">
    <text evidence="1">The sequence shown here is derived from an EMBL/GenBank/DDBJ whole genome shotgun (WGS) entry which is preliminary data.</text>
</comment>
<accession>A0ACC0WBG1</accession>
<reference evidence="1 2" key="1">
    <citation type="journal article" date="2022" name="bioRxiv">
        <title>The genome of the oomycete Peronosclerospora sorghi, a cosmopolitan pathogen of maize and sorghum, is inflated with dispersed pseudogenes.</title>
        <authorList>
            <person name="Fletcher K."/>
            <person name="Martin F."/>
            <person name="Isakeit T."/>
            <person name="Cavanaugh K."/>
            <person name="Magill C."/>
            <person name="Michelmore R."/>
        </authorList>
    </citation>
    <scope>NUCLEOTIDE SEQUENCE [LARGE SCALE GENOMIC DNA]</scope>
    <source>
        <strain evidence="1">P6</strain>
    </source>
</reference>
<proteinExistence type="predicted"/>
<keyword evidence="2" id="KW-1185">Reference proteome</keyword>
<evidence type="ECO:0000313" key="1">
    <source>
        <dbReference type="EMBL" id="KAI9915990.1"/>
    </source>
</evidence>
<evidence type="ECO:0000313" key="2">
    <source>
        <dbReference type="Proteomes" id="UP001163321"/>
    </source>
</evidence>